<evidence type="ECO:0000313" key="3">
    <source>
        <dbReference type="Proteomes" id="UP001465331"/>
    </source>
</evidence>
<name>A0ABV2ADG0_9GAMM</name>
<accession>A0ABV2ADG0</accession>
<feature type="compositionally biased region" description="Polar residues" evidence="1">
    <location>
        <begin position="32"/>
        <end position="44"/>
    </location>
</feature>
<keyword evidence="3" id="KW-1185">Reference proteome</keyword>
<sequence length="59" mass="6345">MTALIGLPRYAGKKSELEKKNELKKLWEKAQSKSCNAPVTSEASTDAEDSATGDDDAES</sequence>
<dbReference type="EMBL" id="JBEPIJ010000026">
    <property type="protein sequence ID" value="MES0875270.1"/>
    <property type="molecule type" value="Genomic_DNA"/>
</dbReference>
<evidence type="ECO:0000313" key="2">
    <source>
        <dbReference type="EMBL" id="MES0875270.1"/>
    </source>
</evidence>
<proteinExistence type="predicted"/>
<comment type="caution">
    <text evidence="2">The sequence shown here is derived from an EMBL/GenBank/DDBJ whole genome shotgun (WGS) entry which is preliminary data.</text>
</comment>
<evidence type="ECO:0000256" key="1">
    <source>
        <dbReference type="SAM" id="MobiDB-lite"/>
    </source>
</evidence>
<dbReference type="RefSeq" id="WP_352890757.1">
    <property type="nucleotide sequence ID" value="NZ_JBEPIJ010000026.1"/>
</dbReference>
<feature type="compositionally biased region" description="Acidic residues" evidence="1">
    <location>
        <begin position="45"/>
        <end position="59"/>
    </location>
</feature>
<protein>
    <submittedName>
        <fullName evidence="2">Uncharacterized protein</fullName>
    </submittedName>
</protein>
<feature type="region of interest" description="Disordered" evidence="1">
    <location>
        <begin position="29"/>
        <end position="59"/>
    </location>
</feature>
<organism evidence="2 3">
    <name type="scientific">Sinimarinibacterium thermocellulolyticum</name>
    <dbReference type="NCBI Taxonomy" id="3170016"/>
    <lineage>
        <taxon>Bacteria</taxon>
        <taxon>Pseudomonadati</taxon>
        <taxon>Pseudomonadota</taxon>
        <taxon>Gammaproteobacteria</taxon>
        <taxon>Nevskiales</taxon>
        <taxon>Nevskiaceae</taxon>
        <taxon>Sinimarinibacterium</taxon>
    </lineage>
</organism>
<reference evidence="2 3" key="1">
    <citation type="submission" date="2024-06" db="EMBL/GenBank/DDBJ databases">
        <authorList>
            <person name="Li Z."/>
            <person name="Jiang Y."/>
        </authorList>
    </citation>
    <scope>NUCLEOTIDE SEQUENCE [LARGE SCALE GENOMIC DNA]</scope>
    <source>
        <strain evidence="2 3">HSW-8</strain>
    </source>
</reference>
<gene>
    <name evidence="2" type="ORF">ABSH63_14810</name>
</gene>
<dbReference type="Proteomes" id="UP001465331">
    <property type="component" value="Unassembled WGS sequence"/>
</dbReference>